<name>A0AAJ2L0Y6_ALKPS</name>
<dbReference type="EMBL" id="JAWJAY010000001">
    <property type="protein sequence ID" value="MDV2884729.1"/>
    <property type="molecule type" value="Genomic_DNA"/>
</dbReference>
<dbReference type="RefSeq" id="WP_323466183.1">
    <property type="nucleotide sequence ID" value="NZ_CP144224.1"/>
</dbReference>
<gene>
    <name evidence="2" type="ORF">RYX45_06035</name>
</gene>
<dbReference type="AlphaFoldDB" id="A0AAJ2L0Y6"/>
<evidence type="ECO:0000313" key="3">
    <source>
        <dbReference type="Proteomes" id="UP001285636"/>
    </source>
</evidence>
<evidence type="ECO:0000256" key="1">
    <source>
        <dbReference type="SAM" id="Phobius"/>
    </source>
</evidence>
<accession>A0AAJ2L0Y6</accession>
<keyword evidence="1" id="KW-1133">Transmembrane helix</keyword>
<feature type="transmembrane region" description="Helical" evidence="1">
    <location>
        <begin position="41"/>
        <end position="61"/>
    </location>
</feature>
<proteinExistence type="predicted"/>
<keyword evidence="1" id="KW-0472">Membrane</keyword>
<protein>
    <submittedName>
        <fullName evidence="2">BshB3 potential contributor to bacillithiol synthesis</fullName>
    </submittedName>
</protein>
<organism evidence="2 3">
    <name type="scientific">Alkalihalophilus pseudofirmus</name>
    <name type="common">Bacillus pseudofirmus</name>
    <dbReference type="NCBI Taxonomy" id="79885"/>
    <lineage>
        <taxon>Bacteria</taxon>
        <taxon>Bacillati</taxon>
        <taxon>Bacillota</taxon>
        <taxon>Bacilli</taxon>
        <taxon>Bacillales</taxon>
        <taxon>Bacillaceae</taxon>
        <taxon>Alkalihalophilus</taxon>
    </lineage>
</organism>
<sequence length="62" mass="6906">MKFLIVLAAVVCVLALVITLALTKAEDTSYSSNRSVNNQLIMYIVLIPVTALIIVLCWVFFF</sequence>
<comment type="caution">
    <text evidence="2">The sequence shown here is derived from an EMBL/GenBank/DDBJ whole genome shotgun (WGS) entry which is preliminary data.</text>
</comment>
<keyword evidence="1" id="KW-0812">Transmembrane</keyword>
<dbReference type="Proteomes" id="UP001285636">
    <property type="component" value="Unassembled WGS sequence"/>
</dbReference>
<reference evidence="2" key="1">
    <citation type="submission" date="2023-10" db="EMBL/GenBank/DDBJ databases">
        <title>Screening of Alkalihalophilus pseudofirmusBZ-TG-HK211 and Its Alleviation of Salt Stress on Rapeseed Growth.</title>
        <authorList>
            <person name="Zhao B."/>
            <person name="Guo T."/>
        </authorList>
    </citation>
    <scope>NUCLEOTIDE SEQUENCE</scope>
    <source>
        <strain evidence="2">BZ-TG-HK211</strain>
    </source>
</reference>
<evidence type="ECO:0000313" key="2">
    <source>
        <dbReference type="EMBL" id="MDV2884729.1"/>
    </source>
</evidence>